<dbReference type="GO" id="GO:0055085">
    <property type="term" value="P:transmembrane transport"/>
    <property type="evidence" value="ECO:0007669"/>
    <property type="project" value="InterPro"/>
</dbReference>
<reference evidence="9 10" key="1">
    <citation type="submission" date="2015-11" db="EMBL/GenBank/DDBJ databases">
        <title>Exploring the genomic traits of fungus-feeding bacterial genus Collimonas.</title>
        <authorList>
            <person name="Song C."/>
            <person name="Schmidt R."/>
            <person name="de Jager V."/>
            <person name="Krzyzanowska D."/>
            <person name="Jongedijk E."/>
            <person name="Cankar K."/>
            <person name="Beekwilder J."/>
            <person name="van Veen A."/>
            <person name="de Boer W."/>
            <person name="van Veen J.A."/>
            <person name="Garbeva P."/>
        </authorList>
    </citation>
    <scope>NUCLEOTIDE SEQUENCE [LARGE SCALE GENOMIC DNA]</scope>
    <source>
        <strain evidence="9 10">Ter91</strain>
    </source>
</reference>
<evidence type="ECO:0000256" key="2">
    <source>
        <dbReference type="ARBA" id="ARBA00022448"/>
    </source>
</evidence>
<protein>
    <submittedName>
        <fullName evidence="9">Binding--dependent transport system inner membrane component family protein</fullName>
    </submittedName>
</protein>
<dbReference type="KEGG" id="cpra:CPter91_3999"/>
<dbReference type="Proteomes" id="UP000074561">
    <property type="component" value="Chromosome"/>
</dbReference>
<sequence>MSALKNKKRKNPLWLGVLAWACAIVLFFPIFWVAITAFKTEHQAYVPTLIFWPTLESFHEVLARSNYMSFVGNSLIVSLGSTILALLIAVPAAYSMAFFPTAKTQKLLLWMLSTKMMPAVGVLIPIYLLAKNSGLLDTVTGLTIIYTLINLPIAVWMAFTYFNDVPKEILEAARIDGANAWQEMLYLLLPTSMPGLVSTALLLIILSWNEAFWSINLTSVNGAPLTVFIASYSNPEGLFWAKLSAASLLAIAPIMVLGWLAQKQLVRGLTFGAVK</sequence>
<dbReference type="InterPro" id="IPR000515">
    <property type="entry name" value="MetI-like"/>
</dbReference>
<keyword evidence="3" id="KW-1003">Cell membrane</keyword>
<dbReference type="InterPro" id="IPR050901">
    <property type="entry name" value="BP-dep_ABC_trans_perm"/>
</dbReference>
<feature type="transmembrane region" description="Helical" evidence="7">
    <location>
        <begin position="239"/>
        <end position="261"/>
    </location>
</feature>
<dbReference type="CDD" id="cd06261">
    <property type="entry name" value="TM_PBP2"/>
    <property type="match status" value="1"/>
</dbReference>
<keyword evidence="2 7" id="KW-0813">Transport</keyword>
<accession>A0A127Q8B1</accession>
<dbReference type="PANTHER" id="PTHR32243">
    <property type="entry name" value="MALTOSE TRANSPORT SYSTEM PERMEASE-RELATED"/>
    <property type="match status" value="1"/>
</dbReference>
<evidence type="ECO:0000256" key="6">
    <source>
        <dbReference type="ARBA" id="ARBA00023136"/>
    </source>
</evidence>
<dbReference type="Pfam" id="PF00528">
    <property type="entry name" value="BPD_transp_1"/>
    <property type="match status" value="1"/>
</dbReference>
<feature type="transmembrane region" description="Helical" evidence="7">
    <location>
        <begin position="12"/>
        <end position="35"/>
    </location>
</feature>
<evidence type="ECO:0000256" key="7">
    <source>
        <dbReference type="RuleBase" id="RU363032"/>
    </source>
</evidence>
<feature type="domain" description="ABC transmembrane type-1" evidence="8">
    <location>
        <begin position="71"/>
        <end position="261"/>
    </location>
</feature>
<evidence type="ECO:0000256" key="4">
    <source>
        <dbReference type="ARBA" id="ARBA00022692"/>
    </source>
</evidence>
<name>A0A127Q8B1_9BURK</name>
<keyword evidence="5 7" id="KW-1133">Transmembrane helix</keyword>
<feature type="transmembrane region" description="Helical" evidence="7">
    <location>
        <begin position="184"/>
        <end position="205"/>
    </location>
</feature>
<dbReference type="AlphaFoldDB" id="A0A127Q8B1"/>
<dbReference type="STRING" id="279113.CPter91_3999"/>
<proteinExistence type="inferred from homology"/>
<dbReference type="EMBL" id="CP013234">
    <property type="protein sequence ID" value="AMP06320.1"/>
    <property type="molecule type" value="Genomic_DNA"/>
</dbReference>
<feature type="transmembrane region" description="Helical" evidence="7">
    <location>
        <begin position="75"/>
        <end position="95"/>
    </location>
</feature>
<feature type="transmembrane region" description="Helical" evidence="7">
    <location>
        <begin position="142"/>
        <end position="163"/>
    </location>
</feature>
<evidence type="ECO:0000313" key="10">
    <source>
        <dbReference type="Proteomes" id="UP000074561"/>
    </source>
</evidence>
<dbReference type="OrthoDB" id="8111552at2"/>
<dbReference type="Gene3D" id="1.10.3720.10">
    <property type="entry name" value="MetI-like"/>
    <property type="match status" value="1"/>
</dbReference>
<dbReference type="PATRIC" id="fig|279113.9.peg.3969"/>
<feature type="transmembrane region" description="Helical" evidence="7">
    <location>
        <begin position="107"/>
        <end position="130"/>
    </location>
</feature>
<evidence type="ECO:0000259" key="8">
    <source>
        <dbReference type="PROSITE" id="PS50928"/>
    </source>
</evidence>
<dbReference type="RefSeq" id="WP_061942731.1">
    <property type="nucleotide sequence ID" value="NZ_CP013234.1"/>
</dbReference>
<dbReference type="SUPFAM" id="SSF161098">
    <property type="entry name" value="MetI-like"/>
    <property type="match status" value="1"/>
</dbReference>
<dbReference type="PANTHER" id="PTHR32243:SF18">
    <property type="entry name" value="INNER MEMBRANE ABC TRANSPORTER PERMEASE PROTEIN YCJP"/>
    <property type="match status" value="1"/>
</dbReference>
<evidence type="ECO:0000256" key="1">
    <source>
        <dbReference type="ARBA" id="ARBA00004651"/>
    </source>
</evidence>
<organism evidence="9 10">
    <name type="scientific">Collimonas pratensis</name>
    <dbReference type="NCBI Taxonomy" id="279113"/>
    <lineage>
        <taxon>Bacteria</taxon>
        <taxon>Pseudomonadati</taxon>
        <taxon>Pseudomonadota</taxon>
        <taxon>Betaproteobacteria</taxon>
        <taxon>Burkholderiales</taxon>
        <taxon>Oxalobacteraceae</taxon>
        <taxon>Collimonas</taxon>
    </lineage>
</organism>
<dbReference type="InterPro" id="IPR035906">
    <property type="entry name" value="MetI-like_sf"/>
</dbReference>
<dbReference type="GO" id="GO:0005886">
    <property type="term" value="C:plasma membrane"/>
    <property type="evidence" value="ECO:0007669"/>
    <property type="project" value="UniProtKB-SubCell"/>
</dbReference>
<comment type="subcellular location">
    <subcellularLocation>
        <location evidence="1 7">Cell membrane</location>
        <topology evidence="1 7">Multi-pass membrane protein</topology>
    </subcellularLocation>
</comment>
<evidence type="ECO:0000256" key="3">
    <source>
        <dbReference type="ARBA" id="ARBA00022475"/>
    </source>
</evidence>
<comment type="similarity">
    <text evidence="7">Belongs to the binding-protein-dependent transport system permease family.</text>
</comment>
<keyword evidence="6 7" id="KW-0472">Membrane</keyword>
<evidence type="ECO:0000256" key="5">
    <source>
        <dbReference type="ARBA" id="ARBA00022989"/>
    </source>
</evidence>
<dbReference type="PROSITE" id="PS50928">
    <property type="entry name" value="ABC_TM1"/>
    <property type="match status" value="1"/>
</dbReference>
<keyword evidence="4 7" id="KW-0812">Transmembrane</keyword>
<evidence type="ECO:0000313" key="9">
    <source>
        <dbReference type="EMBL" id="AMP06320.1"/>
    </source>
</evidence>
<gene>
    <name evidence="9" type="ORF">CPter91_3999</name>
</gene>